<dbReference type="SUPFAM" id="SSF48208">
    <property type="entry name" value="Six-hairpin glycosidases"/>
    <property type="match status" value="1"/>
</dbReference>
<dbReference type="EMBL" id="CP015163">
    <property type="protein sequence ID" value="AXB43187.1"/>
    <property type="molecule type" value="Genomic_DNA"/>
</dbReference>
<dbReference type="Gene3D" id="1.50.10.10">
    <property type="match status" value="1"/>
</dbReference>
<evidence type="ECO:0000259" key="4">
    <source>
        <dbReference type="Pfam" id="PF22422"/>
    </source>
</evidence>
<reference evidence="5 6" key="1">
    <citation type="submission" date="2016-04" db="EMBL/GenBank/DDBJ databases">
        <title>Complete genome sequence and analysis of deep-sea sediment isolate, Amycolatopsis sp. WP1.</title>
        <authorList>
            <person name="Wang H."/>
            <person name="Chen S."/>
            <person name="Wu Q."/>
        </authorList>
    </citation>
    <scope>NUCLEOTIDE SEQUENCE [LARGE SCALE GENOMIC DNA]</scope>
    <source>
        <strain evidence="5 6">WP1</strain>
    </source>
</reference>
<dbReference type="GO" id="GO:0004573">
    <property type="term" value="F:Glc3Man9GlcNAc2 oligosaccharide glucosidase activity"/>
    <property type="evidence" value="ECO:0007669"/>
    <property type="project" value="InterPro"/>
</dbReference>
<sequence length="430" mass="47047">MTPARLGLRARASRVLLDNWHGQSTVPSGGLYPHQWSWDSAFIALGLRHLSPRRAQRELESLFGAQWPDGRVPHIVFDAATPADAYFPGPGFWASAAVTGPGFPATSGLIQPPVHALAAWETFRAAPELARERGFLPRLYPRLVAWHRYLTGRRDFGGRGLVCVVHPWESGMDNSPAWDEPLGRVRPATAFTRRDLDHAAAGERPTDLDYGRYVRLARTYRDLGYADDPAGHEFAVEDPLTNALLAASEAALAEIAAELGHDPAPHLAELARLTAALVDVLFDEGDGCFHARDVHSGQVLRLGSVGGLVPLVVPGLPVADALVKTMLGPRFRLGELGLPPSFDLTDGRFEPARYWRGPAWFNIGWLLWHGLRLHGEDELAGTVRAGLLSAADDAGFREYVDPLTRSGHGAHDFSWTAAVVLDLLEWGHER</sequence>
<keyword evidence="2" id="KW-0378">Hydrolase</keyword>
<evidence type="ECO:0000313" key="6">
    <source>
        <dbReference type="Proteomes" id="UP000250434"/>
    </source>
</evidence>
<protein>
    <recommendedName>
        <fullName evidence="4">Mannosylglycerate hydrolase MGH1-like glycoside hydrolase domain-containing protein</fullName>
    </recommendedName>
</protein>
<dbReference type="KEGG" id="aab:A4R43_12015"/>
<evidence type="ECO:0000256" key="1">
    <source>
        <dbReference type="ARBA" id="ARBA00010833"/>
    </source>
</evidence>
<gene>
    <name evidence="5" type="ORF">A4R43_12015</name>
</gene>
<dbReference type="PANTHER" id="PTHR10412">
    <property type="entry name" value="MANNOSYL-OLIGOSACCHARIDE GLUCOSIDASE"/>
    <property type="match status" value="1"/>
</dbReference>
<dbReference type="OrthoDB" id="9781878at2"/>
<dbReference type="GO" id="GO:0009311">
    <property type="term" value="P:oligosaccharide metabolic process"/>
    <property type="evidence" value="ECO:0007669"/>
    <property type="project" value="InterPro"/>
</dbReference>
<dbReference type="AlphaFoldDB" id="A0A344L563"/>
<dbReference type="Pfam" id="PF22422">
    <property type="entry name" value="MGH1-like_GH"/>
    <property type="match status" value="1"/>
</dbReference>
<dbReference type="GO" id="GO:0006487">
    <property type="term" value="P:protein N-linked glycosylation"/>
    <property type="evidence" value="ECO:0007669"/>
    <property type="project" value="TreeGrafter"/>
</dbReference>
<dbReference type="InterPro" id="IPR004888">
    <property type="entry name" value="Glycoside_hydrolase_63"/>
</dbReference>
<evidence type="ECO:0000313" key="5">
    <source>
        <dbReference type="EMBL" id="AXB43187.1"/>
    </source>
</evidence>
<name>A0A344L563_9PSEU</name>
<organism evidence="5 6">
    <name type="scientific">Amycolatopsis albispora</name>
    <dbReference type="NCBI Taxonomy" id="1804986"/>
    <lineage>
        <taxon>Bacteria</taxon>
        <taxon>Bacillati</taxon>
        <taxon>Actinomycetota</taxon>
        <taxon>Actinomycetes</taxon>
        <taxon>Pseudonocardiales</taxon>
        <taxon>Pseudonocardiaceae</taxon>
        <taxon>Amycolatopsis</taxon>
    </lineage>
</organism>
<dbReference type="InterPro" id="IPR054491">
    <property type="entry name" value="MGH1-like_GH"/>
</dbReference>
<dbReference type="InterPro" id="IPR008928">
    <property type="entry name" value="6-hairpin_glycosidase_sf"/>
</dbReference>
<keyword evidence="3" id="KW-0326">Glycosidase</keyword>
<dbReference type="RefSeq" id="WP_113692430.1">
    <property type="nucleotide sequence ID" value="NZ_CP015163.1"/>
</dbReference>
<proteinExistence type="inferred from homology"/>
<dbReference type="InterPro" id="IPR012341">
    <property type="entry name" value="6hp_glycosidase-like_sf"/>
</dbReference>
<dbReference type="Proteomes" id="UP000250434">
    <property type="component" value="Chromosome"/>
</dbReference>
<comment type="similarity">
    <text evidence="1">Belongs to the glycosyl hydrolase 63 family.</text>
</comment>
<feature type="domain" description="Mannosylglycerate hydrolase MGH1-like glycoside hydrolase" evidence="4">
    <location>
        <begin position="32"/>
        <end position="416"/>
    </location>
</feature>
<evidence type="ECO:0000256" key="3">
    <source>
        <dbReference type="ARBA" id="ARBA00023295"/>
    </source>
</evidence>
<evidence type="ECO:0000256" key="2">
    <source>
        <dbReference type="ARBA" id="ARBA00022801"/>
    </source>
</evidence>
<keyword evidence="6" id="KW-1185">Reference proteome</keyword>
<dbReference type="PANTHER" id="PTHR10412:SF11">
    <property type="entry name" value="MANNOSYL-OLIGOSACCHARIDE GLUCOSIDASE"/>
    <property type="match status" value="1"/>
</dbReference>
<accession>A0A344L563</accession>